<dbReference type="OrthoDB" id="8418678at2"/>
<dbReference type="AlphaFoldDB" id="A0A2N7U203"/>
<comment type="subcellular location">
    <subcellularLocation>
        <location evidence="4">Cytoplasm</location>
    </subcellularLocation>
</comment>
<keyword evidence="2 4" id="KW-0521">NADP</keyword>
<dbReference type="SUPFAM" id="SSF51735">
    <property type="entry name" value="NAD(P)-binding Rossmann-fold domains"/>
    <property type="match status" value="1"/>
</dbReference>
<dbReference type="InterPro" id="IPR008927">
    <property type="entry name" value="6-PGluconate_DH-like_C_sf"/>
</dbReference>
<dbReference type="PANTHER" id="PTHR11645:SF0">
    <property type="entry name" value="PYRROLINE-5-CARBOXYLATE REDUCTASE 3"/>
    <property type="match status" value="1"/>
</dbReference>
<comment type="catalytic activity">
    <reaction evidence="4">
        <text>L-proline + NAD(+) = (S)-1-pyrroline-5-carboxylate + NADH + 2 H(+)</text>
        <dbReference type="Rhea" id="RHEA:14105"/>
        <dbReference type="ChEBI" id="CHEBI:15378"/>
        <dbReference type="ChEBI" id="CHEBI:17388"/>
        <dbReference type="ChEBI" id="CHEBI:57540"/>
        <dbReference type="ChEBI" id="CHEBI:57945"/>
        <dbReference type="ChEBI" id="CHEBI:60039"/>
        <dbReference type="EC" id="1.5.1.2"/>
    </reaction>
</comment>
<evidence type="ECO:0000256" key="1">
    <source>
        <dbReference type="ARBA" id="ARBA00005525"/>
    </source>
</evidence>
<dbReference type="SUPFAM" id="SSF48179">
    <property type="entry name" value="6-phosphogluconate dehydrogenase C-terminal domain-like"/>
    <property type="match status" value="1"/>
</dbReference>
<feature type="domain" description="Pyrroline-5-carboxylate reductase dimerisation" evidence="7">
    <location>
        <begin position="198"/>
        <end position="301"/>
    </location>
</feature>
<dbReference type="InterPro" id="IPR029036">
    <property type="entry name" value="P5CR_dimer"/>
</dbReference>
<dbReference type="EC" id="1.5.1.2" evidence="4"/>
<reference evidence="8 9" key="1">
    <citation type="submission" date="2018-01" db="EMBL/GenBank/DDBJ databases">
        <title>Halomonas endophytica sp. nov., isolated from storage liquid in the stems of Populus euphratica.</title>
        <authorList>
            <person name="Chen C."/>
        </authorList>
    </citation>
    <scope>NUCLEOTIDE SEQUENCE [LARGE SCALE GENOMIC DNA]</scope>
    <source>
        <strain evidence="8 9">MC28</strain>
    </source>
</reference>
<feature type="domain" description="Pyrroline-5-carboxylate reductase catalytic N-terminal" evidence="6">
    <location>
        <begin position="46"/>
        <end position="134"/>
    </location>
</feature>
<evidence type="ECO:0000259" key="7">
    <source>
        <dbReference type="Pfam" id="PF14748"/>
    </source>
</evidence>
<dbReference type="GO" id="GO:0004735">
    <property type="term" value="F:pyrroline-5-carboxylate reductase activity"/>
    <property type="evidence" value="ECO:0007669"/>
    <property type="project" value="UniProtKB-UniRule"/>
</dbReference>
<keyword evidence="3 4" id="KW-0560">Oxidoreductase</keyword>
<keyword evidence="4" id="KW-0028">Amino-acid biosynthesis</keyword>
<comment type="function">
    <text evidence="4">Catalyzes the reduction of 1-pyrroline-5-carboxylate (PCA) to L-proline.</text>
</comment>
<gene>
    <name evidence="4" type="primary">proC</name>
    <name evidence="8" type="ORF">C1H69_14535</name>
</gene>
<evidence type="ECO:0000313" key="9">
    <source>
        <dbReference type="Proteomes" id="UP000235803"/>
    </source>
</evidence>
<feature type="binding site" evidence="5">
    <location>
        <position position="78"/>
    </location>
    <ligand>
        <name>NADP(+)</name>
        <dbReference type="ChEBI" id="CHEBI:58349"/>
    </ligand>
</feature>
<dbReference type="GO" id="GO:0005737">
    <property type="term" value="C:cytoplasm"/>
    <property type="evidence" value="ECO:0007669"/>
    <property type="project" value="UniProtKB-SubCell"/>
</dbReference>
<evidence type="ECO:0000256" key="2">
    <source>
        <dbReference type="ARBA" id="ARBA00022857"/>
    </source>
</evidence>
<dbReference type="Pfam" id="PF03807">
    <property type="entry name" value="F420_oxidored"/>
    <property type="match status" value="1"/>
</dbReference>
<dbReference type="InterPro" id="IPR036291">
    <property type="entry name" value="NAD(P)-bd_dom_sf"/>
</dbReference>
<keyword evidence="4" id="KW-0641">Proline biosynthesis</keyword>
<accession>A0A2N7U203</accession>
<evidence type="ECO:0000259" key="6">
    <source>
        <dbReference type="Pfam" id="PF03807"/>
    </source>
</evidence>
<dbReference type="InterPro" id="IPR000304">
    <property type="entry name" value="Pyrroline-COOH_reductase"/>
</dbReference>
<evidence type="ECO:0000256" key="5">
    <source>
        <dbReference type="PIRSR" id="PIRSR000193-1"/>
    </source>
</evidence>
<dbReference type="InterPro" id="IPR028939">
    <property type="entry name" value="P5C_Rdtase_cat_N"/>
</dbReference>
<sequence length="308" mass="32812">MSAAGPGALRLAAHLTACRLDEGIRQGEGEQMSSGAVGPVNPTGMVGIVGGHGWMGRSLGRALLEKGIVPADQLVVSSRSGAGETYRGWPEVRCVTDNRELADMVDVIVLSVRPEHLSSIEIEAHGKLVISLLAMVSLEDVASRVGSRRVVRAMPNAAAEIRQAYFPWYAAEQVGEADKRLVQELLQSCGKARELSEERELDYMTALTGAGPAFPALMAHSMLEHARDMGIPDDIAREAVMQTLVGGCLVLDSLDAAPGDMVERLVAYDGTTAKGLQALIDGGFQQLLHRGLDEAHRAAREPCGVRKA</sequence>
<dbReference type="Gene3D" id="3.40.50.720">
    <property type="entry name" value="NAD(P)-binding Rossmann-like Domain"/>
    <property type="match status" value="1"/>
</dbReference>
<feature type="binding site" evidence="5">
    <location>
        <position position="98"/>
    </location>
    <ligand>
        <name>NADPH</name>
        <dbReference type="ChEBI" id="CHEBI:57783"/>
    </ligand>
</feature>
<comment type="similarity">
    <text evidence="1 4">Belongs to the pyrroline-5-carboxylate reductase family.</text>
</comment>
<dbReference type="GO" id="GO:0055129">
    <property type="term" value="P:L-proline biosynthetic process"/>
    <property type="evidence" value="ECO:0007669"/>
    <property type="project" value="UniProtKB-UniRule"/>
</dbReference>
<keyword evidence="4" id="KW-0963">Cytoplasm</keyword>
<dbReference type="Pfam" id="PF14748">
    <property type="entry name" value="P5CR_dimer"/>
    <property type="match status" value="1"/>
</dbReference>
<comment type="catalytic activity">
    <reaction evidence="4">
        <text>L-proline + NADP(+) = (S)-1-pyrroline-5-carboxylate + NADPH + 2 H(+)</text>
        <dbReference type="Rhea" id="RHEA:14109"/>
        <dbReference type="ChEBI" id="CHEBI:15378"/>
        <dbReference type="ChEBI" id="CHEBI:17388"/>
        <dbReference type="ChEBI" id="CHEBI:57783"/>
        <dbReference type="ChEBI" id="CHEBI:58349"/>
        <dbReference type="ChEBI" id="CHEBI:60039"/>
        <dbReference type="EC" id="1.5.1.2"/>
    </reaction>
</comment>
<evidence type="ECO:0000256" key="4">
    <source>
        <dbReference type="HAMAP-Rule" id="MF_01925"/>
    </source>
</evidence>
<dbReference type="Proteomes" id="UP000235803">
    <property type="component" value="Unassembled WGS sequence"/>
</dbReference>
<dbReference type="PIRSF" id="PIRSF000193">
    <property type="entry name" value="Pyrrol-5-carb_rd"/>
    <property type="match status" value="1"/>
</dbReference>
<dbReference type="Gene3D" id="1.10.3730.10">
    <property type="entry name" value="ProC C-terminal domain-like"/>
    <property type="match status" value="1"/>
</dbReference>
<organism evidence="8 9">
    <name type="scientific">Billgrantia endophytica</name>
    <dbReference type="NCBI Taxonomy" id="2033802"/>
    <lineage>
        <taxon>Bacteria</taxon>
        <taxon>Pseudomonadati</taxon>
        <taxon>Pseudomonadota</taxon>
        <taxon>Gammaproteobacteria</taxon>
        <taxon>Oceanospirillales</taxon>
        <taxon>Halomonadaceae</taxon>
        <taxon>Billgrantia</taxon>
    </lineage>
</organism>
<dbReference type="PANTHER" id="PTHR11645">
    <property type="entry name" value="PYRROLINE-5-CARBOXYLATE REDUCTASE"/>
    <property type="match status" value="1"/>
</dbReference>
<evidence type="ECO:0000256" key="3">
    <source>
        <dbReference type="ARBA" id="ARBA00023002"/>
    </source>
</evidence>
<dbReference type="EMBL" id="PNRF01000028">
    <property type="protein sequence ID" value="PMR74459.1"/>
    <property type="molecule type" value="Genomic_DNA"/>
</dbReference>
<protein>
    <recommendedName>
        <fullName evidence="4">Pyrroline-5-carboxylate reductase</fullName>
        <shortName evidence="4">P5C reductase</shortName>
        <shortName evidence="4">P5CR</shortName>
        <ecNumber evidence="4">1.5.1.2</ecNumber>
    </recommendedName>
    <alternativeName>
        <fullName evidence="4">PCA reductase</fullName>
    </alternativeName>
</protein>
<comment type="pathway">
    <text evidence="4">Amino-acid biosynthesis; L-proline biosynthesis; L-proline from L-glutamate 5-semialdehyde: step 1/1.</text>
</comment>
<proteinExistence type="inferred from homology"/>
<keyword evidence="9" id="KW-1185">Reference proteome</keyword>
<evidence type="ECO:0000313" key="8">
    <source>
        <dbReference type="EMBL" id="PMR74459.1"/>
    </source>
</evidence>
<dbReference type="HAMAP" id="MF_01925">
    <property type="entry name" value="P5C_reductase"/>
    <property type="match status" value="1"/>
</dbReference>
<name>A0A2N7U203_9GAMM</name>
<dbReference type="UniPathway" id="UPA00098">
    <property type="reaction ID" value="UER00361"/>
</dbReference>
<comment type="caution">
    <text evidence="8">The sequence shown here is derived from an EMBL/GenBank/DDBJ whole genome shotgun (WGS) entry which is preliminary data.</text>
</comment>